<comment type="caution">
    <text evidence="13">The sequence shown here is derived from an EMBL/GenBank/DDBJ whole genome shotgun (WGS) entry which is preliminary data.</text>
</comment>
<feature type="transmembrane region" description="Helical" evidence="9">
    <location>
        <begin position="27"/>
        <end position="54"/>
    </location>
</feature>
<evidence type="ECO:0000259" key="11">
    <source>
        <dbReference type="Pfam" id="PF25994"/>
    </source>
</evidence>
<keyword evidence="7 9" id="KW-1133">Transmembrane helix</keyword>
<dbReference type="NCBIfam" id="TIGR01843">
    <property type="entry name" value="type_I_hlyD"/>
    <property type="match status" value="1"/>
</dbReference>
<keyword evidence="5 9" id="KW-0997">Cell inner membrane</keyword>
<keyword evidence="4 9" id="KW-1003">Cell membrane</keyword>
<comment type="similarity">
    <text evidence="2 9">Belongs to the membrane fusion protein (MFP) (TC 8.A.1) family.</text>
</comment>
<feature type="domain" description="AprE-like long alpha-helical hairpin" evidence="11">
    <location>
        <begin position="100"/>
        <end position="289"/>
    </location>
</feature>
<evidence type="ECO:0000256" key="4">
    <source>
        <dbReference type="ARBA" id="ARBA00022475"/>
    </source>
</evidence>
<evidence type="ECO:0000256" key="9">
    <source>
        <dbReference type="RuleBase" id="RU365093"/>
    </source>
</evidence>
<keyword evidence="10" id="KW-0175">Coiled coil</keyword>
<dbReference type="Pfam" id="PF25994">
    <property type="entry name" value="HH_AprE"/>
    <property type="match status" value="1"/>
</dbReference>
<dbReference type="Gene3D" id="2.40.30.170">
    <property type="match status" value="1"/>
</dbReference>
<accession>A0ABS9ATP1</accession>
<evidence type="ECO:0000259" key="12">
    <source>
        <dbReference type="Pfam" id="PF26002"/>
    </source>
</evidence>
<evidence type="ECO:0000313" key="13">
    <source>
        <dbReference type="EMBL" id="MCE8025111.1"/>
    </source>
</evidence>
<evidence type="ECO:0000256" key="8">
    <source>
        <dbReference type="ARBA" id="ARBA00023136"/>
    </source>
</evidence>
<evidence type="ECO:0000313" key="14">
    <source>
        <dbReference type="Proteomes" id="UP001320272"/>
    </source>
</evidence>
<evidence type="ECO:0000256" key="6">
    <source>
        <dbReference type="ARBA" id="ARBA00022692"/>
    </source>
</evidence>
<dbReference type="PRINTS" id="PR01490">
    <property type="entry name" value="RTXTOXIND"/>
</dbReference>
<dbReference type="InterPro" id="IPR058781">
    <property type="entry name" value="HH_AprE-like"/>
</dbReference>
<evidence type="ECO:0000256" key="5">
    <source>
        <dbReference type="ARBA" id="ARBA00022519"/>
    </source>
</evidence>
<keyword evidence="3 9" id="KW-0813">Transport</keyword>
<feature type="coiled-coil region" evidence="10">
    <location>
        <begin position="160"/>
        <end position="187"/>
    </location>
</feature>
<name>A0ABS9ATP1_9GAMM</name>
<comment type="subcellular location">
    <subcellularLocation>
        <location evidence="1 9">Cell inner membrane</location>
        <topology evidence="1 9">Single-pass membrane protein</topology>
    </subcellularLocation>
</comment>
<evidence type="ECO:0000256" key="1">
    <source>
        <dbReference type="ARBA" id="ARBA00004377"/>
    </source>
</evidence>
<protein>
    <recommendedName>
        <fullName evidence="9">Membrane fusion protein (MFP) family protein</fullName>
    </recommendedName>
</protein>
<dbReference type="RefSeq" id="WP_234254255.1">
    <property type="nucleotide sequence ID" value="NZ_JABFTV010000006.1"/>
</dbReference>
<organism evidence="13 14">
    <name type="scientific">Billgrantia aerodenitrificans</name>
    <dbReference type="NCBI Taxonomy" id="2733483"/>
    <lineage>
        <taxon>Bacteria</taxon>
        <taxon>Pseudomonadati</taxon>
        <taxon>Pseudomonadota</taxon>
        <taxon>Gammaproteobacteria</taxon>
        <taxon>Oceanospirillales</taxon>
        <taxon>Halomonadaceae</taxon>
        <taxon>Billgrantia</taxon>
    </lineage>
</organism>
<dbReference type="InterPro" id="IPR050739">
    <property type="entry name" value="MFP"/>
</dbReference>
<dbReference type="Gene3D" id="2.40.50.100">
    <property type="match status" value="1"/>
</dbReference>
<evidence type="ECO:0000256" key="7">
    <source>
        <dbReference type="ARBA" id="ARBA00022989"/>
    </source>
</evidence>
<keyword evidence="6 9" id="KW-0812">Transmembrane</keyword>
<dbReference type="EMBL" id="JABFTV010000006">
    <property type="protein sequence ID" value="MCE8025111.1"/>
    <property type="molecule type" value="Genomic_DNA"/>
</dbReference>
<evidence type="ECO:0000256" key="10">
    <source>
        <dbReference type="SAM" id="Coils"/>
    </source>
</evidence>
<sequence>MIYPQQPAPPAAATPAPPVDPRPWQRIGLLVLMIAFGGFGGWAVAANLAVGVVASGKVTAASFTRSVQHYEGGIVSEIRVADGDRVEAGEVLVVLDDTRARSQLQLARNQYLLNRASEVRLSAELAERETLTFPAELRNSQSRRVREALAVQQGLFFARRQTLDGTLATLEQQAHQYREQRDGLEALIKVSRQRSASLDEEAEDLRSLFERGHGDRQRLRELERDLLELQGETAQQESNAASIDAQISENRLQRQILRQEFLQETGEQLRDVQAQIADAEERITALEDEVRRTAVRAPVAGSVVDLRLRSSGAVIDPGDAVLDIVPVDEGFVVEARVPVHEIDSLHPGQAARIRFTAFDQRSSRAVEGELVHLSADSLVDETTGSDYYLARIAVDETRLHEEMRLVAGMPAEVMIHTGERTFASYLLEPFSDVLARAMRG</sequence>
<gene>
    <name evidence="13" type="ORF">HOP59_13330</name>
</gene>
<evidence type="ECO:0000256" key="3">
    <source>
        <dbReference type="ARBA" id="ARBA00022448"/>
    </source>
</evidence>
<dbReference type="InterPro" id="IPR010129">
    <property type="entry name" value="T1SS_HlyD"/>
</dbReference>
<keyword evidence="8 9" id="KW-0472">Membrane</keyword>
<reference evidence="13 14" key="1">
    <citation type="journal article" date="2021" name="Front. Microbiol.">
        <title>Aerobic Denitrification and Heterotrophic Sulfur Oxidation in the Genus Halomonas Revealed by Six Novel Species Characterizations and Genome-Based Analysis.</title>
        <authorList>
            <person name="Wang L."/>
            <person name="Shao Z."/>
        </authorList>
    </citation>
    <scope>NUCLEOTIDE SEQUENCE [LARGE SCALE GENOMIC DNA]</scope>
    <source>
        <strain evidence="13 14">MCCC 1A11058</strain>
    </source>
</reference>
<evidence type="ECO:0000256" key="2">
    <source>
        <dbReference type="ARBA" id="ARBA00009477"/>
    </source>
</evidence>
<feature type="coiled-coil region" evidence="10">
    <location>
        <begin position="219"/>
        <end position="296"/>
    </location>
</feature>
<keyword evidence="14" id="KW-1185">Reference proteome</keyword>
<dbReference type="PANTHER" id="PTHR30386:SF17">
    <property type="entry name" value="ALKALINE PROTEASE SECRETION PROTEIN APRE"/>
    <property type="match status" value="1"/>
</dbReference>
<dbReference type="Pfam" id="PF26002">
    <property type="entry name" value="Beta-barrel_AprE"/>
    <property type="match status" value="1"/>
</dbReference>
<dbReference type="InterPro" id="IPR058982">
    <property type="entry name" value="Beta-barrel_AprE"/>
</dbReference>
<feature type="domain" description="AprE-like beta-barrel" evidence="12">
    <location>
        <begin position="332"/>
        <end position="418"/>
    </location>
</feature>
<dbReference type="PANTHER" id="PTHR30386">
    <property type="entry name" value="MEMBRANE FUSION SUBUNIT OF EMRAB-TOLC MULTIDRUG EFFLUX PUMP"/>
    <property type="match status" value="1"/>
</dbReference>
<proteinExistence type="inferred from homology"/>
<dbReference type="Proteomes" id="UP001320272">
    <property type="component" value="Unassembled WGS sequence"/>
</dbReference>